<organism evidence="2">
    <name type="scientific">Menopon gallinae</name>
    <name type="common">poultry shaft louse</name>
    <dbReference type="NCBI Taxonomy" id="328185"/>
    <lineage>
        <taxon>Eukaryota</taxon>
        <taxon>Metazoa</taxon>
        <taxon>Ecdysozoa</taxon>
        <taxon>Arthropoda</taxon>
        <taxon>Hexapoda</taxon>
        <taxon>Insecta</taxon>
        <taxon>Pterygota</taxon>
        <taxon>Neoptera</taxon>
        <taxon>Paraneoptera</taxon>
        <taxon>Psocodea</taxon>
        <taxon>Troctomorpha</taxon>
        <taxon>Phthiraptera</taxon>
        <taxon>Amblycera</taxon>
        <taxon>Menoponidae</taxon>
        <taxon>Menopon</taxon>
    </lineage>
</organism>
<dbReference type="EMBL" id="JARGDH010000003">
    <property type="protein sequence ID" value="KAL0271920.1"/>
    <property type="molecule type" value="Genomic_DNA"/>
</dbReference>
<feature type="region of interest" description="Disordered" evidence="1">
    <location>
        <begin position="1"/>
        <end position="39"/>
    </location>
</feature>
<feature type="compositionally biased region" description="Basic and acidic residues" evidence="1">
    <location>
        <begin position="71"/>
        <end position="109"/>
    </location>
</feature>
<feature type="compositionally biased region" description="Basic residues" evidence="1">
    <location>
        <begin position="1"/>
        <end position="19"/>
    </location>
</feature>
<comment type="caution">
    <text evidence="2">The sequence shown here is derived from an EMBL/GenBank/DDBJ whole genome shotgun (WGS) entry which is preliminary data.</text>
</comment>
<sequence>MSQRRHSHPRTRLRRKRETRRPSLPVRPGRRAPLLGEMVPGNQRVLQVLAQRNSAHKISDLPGHQISHRPGLLERDDGAPEERRLRSRGKRELRSDDGRPDVQGEERLRRLAGGVATANASRAAGRQGQADRGRSALGKLHLGAFQASVYA</sequence>
<dbReference type="AlphaFoldDB" id="A0AAW2HPS7"/>
<reference evidence="2" key="1">
    <citation type="journal article" date="2024" name="Gigascience">
        <title>Chromosome-level genome of the poultry shaft louse Menopon gallinae provides insight into the host-switching and adaptive evolution of parasitic lice.</title>
        <authorList>
            <person name="Xu Y."/>
            <person name="Ma L."/>
            <person name="Liu S."/>
            <person name="Liang Y."/>
            <person name="Liu Q."/>
            <person name="He Z."/>
            <person name="Tian L."/>
            <person name="Duan Y."/>
            <person name="Cai W."/>
            <person name="Li H."/>
            <person name="Song F."/>
        </authorList>
    </citation>
    <scope>NUCLEOTIDE SEQUENCE</scope>
    <source>
        <strain evidence="2">Cailab_2023a</strain>
    </source>
</reference>
<evidence type="ECO:0000256" key="1">
    <source>
        <dbReference type="SAM" id="MobiDB-lite"/>
    </source>
</evidence>
<feature type="region of interest" description="Disordered" evidence="1">
    <location>
        <begin position="56"/>
        <end position="132"/>
    </location>
</feature>
<protein>
    <submittedName>
        <fullName evidence="2">Uncharacterized protein</fullName>
    </submittedName>
</protein>
<proteinExistence type="predicted"/>
<name>A0AAW2HPS7_9NEOP</name>
<gene>
    <name evidence="2" type="ORF">PYX00_005067</name>
</gene>
<accession>A0AAW2HPS7</accession>
<evidence type="ECO:0000313" key="2">
    <source>
        <dbReference type="EMBL" id="KAL0271920.1"/>
    </source>
</evidence>